<dbReference type="AlphaFoldDB" id="A5CAC8"/>
<dbReference type="Gene3D" id="3.40.850.10">
    <property type="entry name" value="Kinesin motor domain"/>
    <property type="match status" value="2"/>
</dbReference>
<dbReference type="ExpressionAtlas" id="A5CAC8">
    <property type="expression patterns" value="baseline and differential"/>
</dbReference>
<dbReference type="GO" id="GO:0007018">
    <property type="term" value="P:microtubule-based movement"/>
    <property type="evidence" value="ECO:0007669"/>
    <property type="project" value="InterPro"/>
</dbReference>
<dbReference type="InterPro" id="IPR044709">
    <property type="entry name" value="TAN1"/>
</dbReference>
<evidence type="ECO:0000256" key="1">
    <source>
        <dbReference type="ARBA" id="ARBA00022741"/>
    </source>
</evidence>
<dbReference type="GO" id="GO:2000694">
    <property type="term" value="P:regulation of phragmoplast microtubule organization"/>
    <property type="evidence" value="ECO:0007669"/>
    <property type="project" value="InterPro"/>
</dbReference>
<dbReference type="PROSITE" id="PS00411">
    <property type="entry name" value="KINESIN_MOTOR_1"/>
    <property type="match status" value="1"/>
</dbReference>
<evidence type="ECO:0000313" key="8">
    <source>
        <dbReference type="EMBL" id="CAN81981.1"/>
    </source>
</evidence>
<protein>
    <recommendedName>
        <fullName evidence="7">Kinesin motor domain-containing protein</fullName>
    </recommendedName>
</protein>
<dbReference type="InterPro" id="IPR036961">
    <property type="entry name" value="Kinesin_motor_dom_sf"/>
</dbReference>
<dbReference type="InterPro" id="IPR001752">
    <property type="entry name" value="Kinesin_motor_dom"/>
</dbReference>
<dbReference type="PANTHER" id="PTHR35728">
    <property type="entry name" value="MICROTUBULE-BINDING PROTEIN TANGLED-RELATED"/>
    <property type="match status" value="1"/>
</dbReference>
<feature type="compositionally biased region" description="Basic and acidic residues" evidence="6">
    <location>
        <begin position="1036"/>
        <end position="1048"/>
    </location>
</feature>
<gene>
    <name evidence="8" type="ORF">VITISV_042629</name>
</gene>
<feature type="compositionally biased region" description="Polar residues" evidence="6">
    <location>
        <begin position="1049"/>
        <end position="1060"/>
    </location>
</feature>
<keyword evidence="2 4" id="KW-0067">ATP-binding</keyword>
<evidence type="ECO:0000256" key="2">
    <source>
        <dbReference type="ARBA" id="ARBA00022840"/>
    </source>
</evidence>
<evidence type="ECO:0000256" key="5">
    <source>
        <dbReference type="SAM" id="Coils"/>
    </source>
</evidence>
<dbReference type="InterPro" id="IPR027417">
    <property type="entry name" value="P-loop_NTPase"/>
</dbReference>
<organism evidence="8">
    <name type="scientific">Vitis vinifera</name>
    <name type="common">Grape</name>
    <dbReference type="NCBI Taxonomy" id="29760"/>
    <lineage>
        <taxon>Eukaryota</taxon>
        <taxon>Viridiplantae</taxon>
        <taxon>Streptophyta</taxon>
        <taxon>Embryophyta</taxon>
        <taxon>Tracheophyta</taxon>
        <taxon>Spermatophyta</taxon>
        <taxon>Magnoliopsida</taxon>
        <taxon>eudicotyledons</taxon>
        <taxon>Gunneridae</taxon>
        <taxon>Pentapetalae</taxon>
        <taxon>rosids</taxon>
        <taxon>Vitales</taxon>
        <taxon>Vitaceae</taxon>
        <taxon>Viteae</taxon>
        <taxon>Vitis</taxon>
    </lineage>
</organism>
<feature type="region of interest" description="Disordered" evidence="6">
    <location>
        <begin position="1011"/>
        <end position="1064"/>
    </location>
</feature>
<dbReference type="PRINTS" id="PR00380">
    <property type="entry name" value="KINESINHEAVY"/>
</dbReference>
<dbReference type="InterPro" id="IPR019821">
    <property type="entry name" value="Kinesin_motor_CS"/>
</dbReference>
<dbReference type="EMBL" id="AM488021">
    <property type="protein sequence ID" value="CAN81981.1"/>
    <property type="molecule type" value="Genomic_DNA"/>
</dbReference>
<evidence type="ECO:0000259" key="7">
    <source>
        <dbReference type="PROSITE" id="PS50067"/>
    </source>
</evidence>
<evidence type="ECO:0000256" key="6">
    <source>
        <dbReference type="SAM" id="MobiDB-lite"/>
    </source>
</evidence>
<dbReference type="PROSITE" id="PS50067">
    <property type="entry name" value="KINESIN_MOTOR_2"/>
    <property type="match status" value="2"/>
</dbReference>
<proteinExistence type="inferred from homology"/>
<dbReference type="GO" id="GO:0008017">
    <property type="term" value="F:microtubule binding"/>
    <property type="evidence" value="ECO:0007669"/>
    <property type="project" value="InterPro"/>
</dbReference>
<accession>A5CAC8</accession>
<keyword evidence="1 4" id="KW-0547">Nucleotide-binding</keyword>
<comment type="similarity">
    <text evidence="4">Belongs to the TRAFAC class myosin-kinesin ATPase superfamily. Kinesin family.</text>
</comment>
<feature type="domain" description="Kinesin motor" evidence="7">
    <location>
        <begin position="285"/>
        <end position="529"/>
    </location>
</feature>
<dbReference type="GO" id="GO:0005524">
    <property type="term" value="F:ATP binding"/>
    <property type="evidence" value="ECO:0007669"/>
    <property type="project" value="UniProtKB-UniRule"/>
</dbReference>
<dbReference type="SMART" id="SM00129">
    <property type="entry name" value="KISc"/>
    <property type="match status" value="1"/>
</dbReference>
<keyword evidence="3 4" id="KW-0505">Motor protein</keyword>
<name>A5CAC8_VITVI</name>
<evidence type="ECO:0000256" key="4">
    <source>
        <dbReference type="PROSITE-ProRule" id="PRU00283"/>
    </source>
</evidence>
<evidence type="ECO:0000256" key="3">
    <source>
        <dbReference type="ARBA" id="ARBA00023175"/>
    </source>
</evidence>
<reference evidence="8" key="1">
    <citation type="journal article" date="2007" name="PLoS ONE">
        <title>The first genome sequence of an elite grapevine cultivar (Pinot noir Vitis vinifera L.): coping with a highly heterozygous genome.</title>
        <authorList>
            <person name="Velasco R."/>
            <person name="Zharkikh A."/>
            <person name="Troggio M."/>
            <person name="Cartwright D.A."/>
            <person name="Cestaro A."/>
            <person name="Pruss D."/>
            <person name="Pindo M."/>
            <person name="FitzGerald L.M."/>
            <person name="Vezzulli S."/>
            <person name="Reid J."/>
            <person name="Malacarne G."/>
            <person name="Iliev D."/>
            <person name="Coppola G."/>
            <person name="Wardell B."/>
            <person name="Micheletti D."/>
            <person name="Macalma T."/>
            <person name="Facci M."/>
            <person name="Mitchell J.T."/>
            <person name="Perazzolli M."/>
            <person name="Eldredge G."/>
            <person name="Gatto P."/>
            <person name="Oyzerski R."/>
            <person name="Moretto M."/>
            <person name="Gutin N."/>
            <person name="Stefanini M."/>
            <person name="Chen Y."/>
            <person name="Segala C."/>
            <person name="Davenport C."/>
            <person name="Dematte L."/>
            <person name="Mraz A."/>
            <person name="Battilana J."/>
            <person name="Stormo K."/>
            <person name="Costa F."/>
            <person name="Tao Q."/>
            <person name="Si-Ammour A."/>
            <person name="Harkins T."/>
            <person name="Lackey A."/>
            <person name="Perbost C."/>
            <person name="Taillon B."/>
            <person name="Stella A."/>
            <person name="Solovyev V."/>
            <person name="Fawcett J.A."/>
            <person name="Sterck L."/>
            <person name="Vandepoele K."/>
            <person name="Grando S.M."/>
            <person name="Toppo S."/>
            <person name="Moser C."/>
            <person name="Lanchbury J."/>
            <person name="Bogden R."/>
            <person name="Skolnick M."/>
            <person name="Sgaramella V."/>
            <person name="Bhatnagar S.K."/>
            <person name="Fontana P."/>
            <person name="Gutin A."/>
            <person name="Van de Peer Y."/>
            <person name="Salamini F."/>
            <person name="Viola R."/>
        </authorList>
    </citation>
    <scope>NUCLEOTIDE SEQUENCE</scope>
</reference>
<dbReference type="SUPFAM" id="SSF52540">
    <property type="entry name" value="P-loop containing nucleoside triphosphate hydrolases"/>
    <property type="match status" value="1"/>
</dbReference>
<comment type="caution">
    <text evidence="4">Lacks conserved residue(s) required for the propagation of feature annotation.</text>
</comment>
<feature type="coiled-coil region" evidence="5">
    <location>
        <begin position="580"/>
        <end position="607"/>
    </location>
</feature>
<feature type="binding site" evidence="4">
    <location>
        <begin position="368"/>
        <end position="375"/>
    </location>
    <ligand>
        <name>ATP</name>
        <dbReference type="ChEBI" id="CHEBI:30616"/>
    </ligand>
</feature>
<sequence length="1239" mass="139144">MVVRTPPKQKKIDAPLNPILLREPVKKVDQCMARLQDLQYTVAGGTKVVSGETLSPRSTRGYLRTSLRCKQESLRNNMKLPYPMKIFQKKAPKFRAVGAISPGPTAHIHLIQTYKPYVTVEESTVFSVFPLHQFLSLFLQLFDLQNVVVFSDRIALRSHDFVQFLNKEKVEPNWDKMDETDVSMQIQEISSDHNQRLPVSQKIDELSTETQNLKVHTILCNEVKSINADSIPGPEVYDALLFLGIEYETLKKKYLEESELLKKKYLEECLERQRLNNEVIELKGNIRVFCRCRPLNQAEIANGSTSIVDFDSSRENELQIICSDSSKKQFKFDHVFRPGSDQEAVFAQTSPIVTSVLDGYNVCIFAYGQTGTGKTFTMEGTPENRGVNYRTLEELFRISRERSKIINYELFVSMLEVYNEKIRDLLVEKSNQPPKKLEVKQAAEGTQEVPGLVEARVYGTDEVWGLLQSGSRNRSVGSTNANELSSRSHCLLRVTVKGENLVNGERTSSHLWLVDLAGSERVGRIEAEGGDCKTLMFVQISPSAADLGETLCSLNFASRVRGIGCGPVRKQADLTELFKYKQLAEKLKHEEKETKKLQDVCRSLQEKIVDSKFFSTGFKVRDLENQLAVERKTRLKQPLKTIAEKKPPLGPSKLKMPLKEISNFLPPPSPIPPHKTMSYSSILPASTDNKENMLRPSAAATKTKSLLQPRRTIAKNKPSLGPSKLRMMPVRRISYLLPPPSPILPASTDDRVNMPRPTAAATNTKSFLQPRRASISLRLPQTSTAQVLQPKRRVSIESLLPEFNSHMITPLTAELKSRGAMGSRSFVRNPYRIQRISRIFSPLPGSRTASGATVQATPTAMRSCSKFMEAGHFDPKLAFNALSLLATRRAVDAISLEDRTVVNQRPSITGVDQCMARLQELQYTVAGGTKVISGKSLSPRSTRGYLKTSFRCKQESLRIKNAAPRKSPVGKFAGSTGGEWRRMSLPAMLVGETVGEILQASQFAREIVAATKKTSMDDPKTPVTQGRKQRPQPENTELRARRNREKQVRLQSIRSESDAPSLQRARSRINFKVVSPKKGEFNKENYHLSANRVSPRNRPWARKTVMFPNPLFLHNTASHQQKFCRTRSPVLAKTRELPHKFLIKSPPSASKSQVKIKNLPVSISPTRSTALGKKSSPKVSAAVKFRRSFSPSRLANRLVSPLKNRKCVQKSDGLMMMSGLKQRPASSLVMPTRLSVERI</sequence>
<dbReference type="PANTHER" id="PTHR35728:SF1">
    <property type="entry name" value="MICROTUBULE-BINDING PROTEIN TANGLED-RELATED"/>
    <property type="match status" value="1"/>
</dbReference>
<feature type="domain" description="Kinesin motor" evidence="7">
    <location>
        <begin position="530"/>
        <end position="563"/>
    </location>
</feature>
<keyword evidence="5" id="KW-0175">Coiled coil</keyword>
<dbReference type="Pfam" id="PF00225">
    <property type="entry name" value="Kinesin"/>
    <property type="match status" value="1"/>
</dbReference>
<dbReference type="GO" id="GO:0003777">
    <property type="term" value="F:microtubule motor activity"/>
    <property type="evidence" value="ECO:0007669"/>
    <property type="project" value="InterPro"/>
</dbReference>